<evidence type="ECO:0000256" key="4">
    <source>
        <dbReference type="ARBA" id="ARBA00022679"/>
    </source>
</evidence>
<dbReference type="Pfam" id="PF02518">
    <property type="entry name" value="HATPase_c"/>
    <property type="match status" value="1"/>
</dbReference>
<dbReference type="InterPro" id="IPR004358">
    <property type="entry name" value="Sig_transdc_His_kin-like_C"/>
</dbReference>
<dbReference type="GO" id="GO:0005886">
    <property type="term" value="C:plasma membrane"/>
    <property type="evidence" value="ECO:0007669"/>
    <property type="project" value="TreeGrafter"/>
</dbReference>
<dbReference type="FunFam" id="1.10.287.130:FF:000100">
    <property type="entry name" value="Sensor histidine kinase/response regulator"/>
    <property type="match status" value="1"/>
</dbReference>
<dbReference type="STRING" id="1095630.A0A2J6SN73"/>
<dbReference type="AlphaFoldDB" id="A0A2J6SN73"/>
<dbReference type="Pfam" id="PF00072">
    <property type="entry name" value="Response_reg"/>
    <property type="match status" value="1"/>
</dbReference>
<dbReference type="SMART" id="SM00448">
    <property type="entry name" value="REC"/>
    <property type="match status" value="1"/>
</dbReference>
<feature type="domain" description="Histidine kinase" evidence="8">
    <location>
        <begin position="464"/>
        <end position="699"/>
    </location>
</feature>
<dbReference type="Proteomes" id="UP000235371">
    <property type="component" value="Unassembled WGS sequence"/>
</dbReference>
<feature type="domain" description="Response regulatory" evidence="9">
    <location>
        <begin position="774"/>
        <end position="902"/>
    </location>
</feature>
<dbReference type="RefSeq" id="XP_024729112.1">
    <property type="nucleotide sequence ID" value="XM_024885421.1"/>
</dbReference>
<dbReference type="EC" id="2.7.13.3" evidence="2"/>
<dbReference type="CDD" id="cd00082">
    <property type="entry name" value="HisKA"/>
    <property type="match status" value="1"/>
</dbReference>
<dbReference type="InterPro" id="IPR003594">
    <property type="entry name" value="HATPase_dom"/>
</dbReference>
<keyword evidence="5 10" id="KW-0418">Kinase</keyword>
<proteinExistence type="predicted"/>
<dbReference type="OrthoDB" id="60033at2759"/>
<dbReference type="PRINTS" id="PR00344">
    <property type="entry name" value="BCTRLSENSOR"/>
</dbReference>
<dbReference type="PANTHER" id="PTHR43047:SF2">
    <property type="entry name" value="HISTIDINE KINASE M7"/>
    <property type="match status" value="1"/>
</dbReference>
<evidence type="ECO:0000256" key="2">
    <source>
        <dbReference type="ARBA" id="ARBA00012438"/>
    </source>
</evidence>
<accession>A0A2J6SN73</accession>
<sequence length="904" mass="100372">MPELHDFPRSFDARPCGPRTYRPHRQRTRVRFARDIKSPSRGRAGEGEMNMETTADEARSQRPSDELIDRASLCLPHFGKNSILHGGDEGFKDVLGQYFPSAESNAAERLVDLKSRLRAASTHDFWGILMEEMCDITGAQCGFVAKRMHVDDQDSAVEMPELGEPGSCLMGVAFYLTNGSDVNELYRDYRYHAYGTPYAHMKYDKIFIVPERMEEFVPNNPNPMPWTHSEAFIGVPLFTEGKCFAHFGMTWSSEGASTRKLGWAFIEMFLHSLEDMILARILEGRGFAKEMAPPDTAPAEVIPLSAITGSQSLKPYARSLSHELKTPMQGVVGMLDIMYSTVLDAIASQQNGRARDVFKDLKSHIEVVQDSSRRAVEAADNVVHAYDLNMQMPETPLTPSDMDMRRGLTTPATSYSRRQTPTEEAELLLSPISKKRERTEECCHPGPSLKRMFTMTEAEILHTYYPMEISKPMNGATIAITETLPSTKAWSETDSENCEQKHSPTVTSGIMSPTHRRIATRDFIRSLVNDALRNGHPTSETHKETSLGEIIEVKTIGSRGEVQDRTIFLEIESDVPEVIITEEQHLQFALQKLVDNAIKFTERGRITITVKIGRGSQVVEIWVVDTGCGIAEESKLNLFKPHFQEDASISRSRDGLGLSLFNAKAHVRKNLGGEVTLERSDTDGPLKGSEFLIRLPITTLDMSNLDAALVGTPPPIFLQRRPSPAVEPSVASAPISLEHARTSSGVSSLPKSPKPAPRKRVAFNPQLAQEYPLNILIAEDNAINRNVAIGSLNKLGYGNNNITVAFDGVEAVNHYKASLALPPAQRFDAVLMDIWMPNMDGYEATTKIMDIAKAHGETTKIIAVTADITSDSIDRAKAAGMQDFLAKPYKVLDIEHLIVSNFPK</sequence>
<comment type="catalytic activity">
    <reaction evidence="1">
        <text>ATP + protein L-histidine = ADP + protein N-phospho-L-histidine.</text>
        <dbReference type="EC" id="2.7.13.3"/>
    </reaction>
</comment>
<evidence type="ECO:0000313" key="11">
    <source>
        <dbReference type="Proteomes" id="UP000235371"/>
    </source>
</evidence>
<gene>
    <name evidence="10" type="ORF">K444DRAFT_648070</name>
</gene>
<keyword evidence="4" id="KW-0808">Transferase</keyword>
<dbReference type="SMART" id="SM00387">
    <property type="entry name" value="HATPase_c"/>
    <property type="match status" value="1"/>
</dbReference>
<dbReference type="InterPro" id="IPR005467">
    <property type="entry name" value="His_kinase_dom"/>
</dbReference>
<organism evidence="10 11">
    <name type="scientific">Hyaloscypha bicolor E</name>
    <dbReference type="NCBI Taxonomy" id="1095630"/>
    <lineage>
        <taxon>Eukaryota</taxon>
        <taxon>Fungi</taxon>
        <taxon>Dikarya</taxon>
        <taxon>Ascomycota</taxon>
        <taxon>Pezizomycotina</taxon>
        <taxon>Leotiomycetes</taxon>
        <taxon>Helotiales</taxon>
        <taxon>Hyaloscyphaceae</taxon>
        <taxon>Hyaloscypha</taxon>
        <taxon>Hyaloscypha bicolor</taxon>
    </lineage>
</organism>
<dbReference type="InterPro" id="IPR036890">
    <property type="entry name" value="HATPase_C_sf"/>
</dbReference>
<dbReference type="CDD" id="cd17546">
    <property type="entry name" value="REC_hyHK_CKI1_RcsC-like"/>
    <property type="match status" value="1"/>
</dbReference>
<dbReference type="InterPro" id="IPR001789">
    <property type="entry name" value="Sig_transdc_resp-reg_receiver"/>
</dbReference>
<keyword evidence="3 6" id="KW-0597">Phosphoprotein</keyword>
<feature type="compositionally biased region" description="Basic and acidic residues" evidence="7">
    <location>
        <begin position="1"/>
        <end position="12"/>
    </location>
</feature>
<dbReference type="Gene3D" id="3.40.50.2300">
    <property type="match status" value="1"/>
</dbReference>
<dbReference type="EMBL" id="KZ613912">
    <property type="protein sequence ID" value="PMD52208.1"/>
    <property type="molecule type" value="Genomic_DNA"/>
</dbReference>
<evidence type="ECO:0000256" key="5">
    <source>
        <dbReference type="ARBA" id="ARBA00022777"/>
    </source>
</evidence>
<evidence type="ECO:0000313" key="10">
    <source>
        <dbReference type="EMBL" id="PMD52208.1"/>
    </source>
</evidence>
<dbReference type="InterPro" id="IPR011006">
    <property type="entry name" value="CheY-like_superfamily"/>
</dbReference>
<feature type="region of interest" description="Disordered" evidence="7">
    <location>
        <begin position="737"/>
        <end position="758"/>
    </location>
</feature>
<dbReference type="Gene3D" id="3.30.565.10">
    <property type="entry name" value="Histidine kinase-like ATPase, C-terminal domain"/>
    <property type="match status" value="1"/>
</dbReference>
<name>A0A2J6SN73_9HELO</name>
<evidence type="ECO:0000256" key="3">
    <source>
        <dbReference type="ARBA" id="ARBA00022553"/>
    </source>
</evidence>
<evidence type="ECO:0000259" key="8">
    <source>
        <dbReference type="PROSITE" id="PS50109"/>
    </source>
</evidence>
<reference evidence="10 11" key="1">
    <citation type="submission" date="2016-04" db="EMBL/GenBank/DDBJ databases">
        <title>A degradative enzymes factory behind the ericoid mycorrhizal symbiosis.</title>
        <authorList>
            <consortium name="DOE Joint Genome Institute"/>
            <person name="Martino E."/>
            <person name="Morin E."/>
            <person name="Grelet G."/>
            <person name="Kuo A."/>
            <person name="Kohler A."/>
            <person name="Daghino S."/>
            <person name="Barry K."/>
            <person name="Choi C."/>
            <person name="Cichocki N."/>
            <person name="Clum A."/>
            <person name="Copeland A."/>
            <person name="Hainaut M."/>
            <person name="Haridas S."/>
            <person name="Labutti K."/>
            <person name="Lindquist E."/>
            <person name="Lipzen A."/>
            <person name="Khouja H.-R."/>
            <person name="Murat C."/>
            <person name="Ohm R."/>
            <person name="Olson A."/>
            <person name="Spatafora J."/>
            <person name="Veneault-Fourrey C."/>
            <person name="Henrissat B."/>
            <person name="Grigoriev I."/>
            <person name="Martin F."/>
            <person name="Perotto S."/>
        </authorList>
    </citation>
    <scope>NUCLEOTIDE SEQUENCE [LARGE SCALE GENOMIC DNA]</scope>
    <source>
        <strain evidence="10 11">E</strain>
    </source>
</reference>
<dbReference type="InParanoid" id="A0A2J6SN73"/>
<evidence type="ECO:0000256" key="1">
    <source>
        <dbReference type="ARBA" id="ARBA00000085"/>
    </source>
</evidence>
<evidence type="ECO:0000256" key="6">
    <source>
        <dbReference type="PROSITE-ProRule" id="PRU00169"/>
    </source>
</evidence>
<dbReference type="InterPro" id="IPR003661">
    <property type="entry name" value="HisK_dim/P_dom"/>
</dbReference>
<feature type="modified residue" description="4-aspartylphosphate" evidence="6">
    <location>
        <position position="833"/>
    </location>
</feature>
<dbReference type="GO" id="GO:0000155">
    <property type="term" value="F:phosphorelay sensor kinase activity"/>
    <property type="evidence" value="ECO:0007669"/>
    <property type="project" value="InterPro"/>
</dbReference>
<dbReference type="SUPFAM" id="SSF55874">
    <property type="entry name" value="ATPase domain of HSP90 chaperone/DNA topoisomerase II/histidine kinase"/>
    <property type="match status" value="1"/>
</dbReference>
<dbReference type="GeneID" id="36593498"/>
<evidence type="ECO:0000259" key="9">
    <source>
        <dbReference type="PROSITE" id="PS50110"/>
    </source>
</evidence>
<dbReference type="InterPro" id="IPR036097">
    <property type="entry name" value="HisK_dim/P_sf"/>
</dbReference>
<feature type="region of interest" description="Disordered" evidence="7">
    <location>
        <begin position="1"/>
        <end position="63"/>
    </location>
</feature>
<feature type="compositionally biased region" description="Basic residues" evidence="7">
    <location>
        <begin position="21"/>
        <end position="31"/>
    </location>
</feature>
<dbReference type="SUPFAM" id="SSF47384">
    <property type="entry name" value="Homodimeric domain of signal transducing histidine kinase"/>
    <property type="match status" value="1"/>
</dbReference>
<dbReference type="PROSITE" id="PS50110">
    <property type="entry name" value="RESPONSE_REGULATORY"/>
    <property type="match status" value="1"/>
</dbReference>
<evidence type="ECO:0000256" key="7">
    <source>
        <dbReference type="SAM" id="MobiDB-lite"/>
    </source>
</evidence>
<dbReference type="GO" id="GO:0009927">
    <property type="term" value="F:histidine phosphotransfer kinase activity"/>
    <property type="evidence" value="ECO:0007669"/>
    <property type="project" value="TreeGrafter"/>
</dbReference>
<dbReference type="PANTHER" id="PTHR43047">
    <property type="entry name" value="TWO-COMPONENT HISTIDINE PROTEIN KINASE"/>
    <property type="match status" value="1"/>
</dbReference>
<protein>
    <recommendedName>
        <fullName evidence="2">histidine kinase</fullName>
        <ecNumber evidence="2">2.7.13.3</ecNumber>
    </recommendedName>
</protein>
<feature type="compositionally biased region" description="Basic and acidic residues" evidence="7">
    <location>
        <begin position="32"/>
        <end position="46"/>
    </location>
</feature>
<dbReference type="SUPFAM" id="SSF52172">
    <property type="entry name" value="CheY-like"/>
    <property type="match status" value="1"/>
</dbReference>
<keyword evidence="11" id="KW-1185">Reference proteome</keyword>
<dbReference type="PROSITE" id="PS50109">
    <property type="entry name" value="HIS_KIN"/>
    <property type="match status" value="1"/>
</dbReference>